<protein>
    <recommendedName>
        <fullName evidence="1">Non-structural maintenance of chromosomes element 1 homolog</fullName>
        <ecNumber evidence="1">2.3.2.27</ecNumber>
    </recommendedName>
</protein>
<name>A0AAF0EUP9_9BASI</name>
<proteinExistence type="inferred from homology"/>
<dbReference type="Proteomes" id="UP001219933">
    <property type="component" value="Chromosome 3"/>
</dbReference>
<keyword evidence="1" id="KW-0833">Ubl conjugation pathway</keyword>
<dbReference type="GO" id="GO:0008270">
    <property type="term" value="F:zinc ion binding"/>
    <property type="evidence" value="ECO:0007669"/>
    <property type="project" value="UniProtKB-KW"/>
</dbReference>
<keyword evidence="1" id="KW-0227">DNA damage</keyword>
<keyword evidence="1" id="KW-0234">DNA repair</keyword>
<evidence type="ECO:0000313" key="3">
    <source>
        <dbReference type="Proteomes" id="UP001219933"/>
    </source>
</evidence>
<gene>
    <name evidence="2" type="ORF">MCUN1_002244</name>
</gene>
<keyword evidence="1" id="KW-0539">Nucleus</keyword>
<dbReference type="Pfam" id="PF07574">
    <property type="entry name" value="SMC_Nse1"/>
    <property type="match status" value="2"/>
</dbReference>
<keyword evidence="1" id="KW-0862">Zinc</keyword>
<dbReference type="AlphaFoldDB" id="A0AAF0EUP9"/>
<keyword evidence="1" id="KW-0479">Metal-binding</keyword>
<dbReference type="Gene3D" id="3.90.1150.220">
    <property type="match status" value="1"/>
</dbReference>
<dbReference type="InterPro" id="IPR036388">
    <property type="entry name" value="WH-like_DNA-bd_sf"/>
</dbReference>
<dbReference type="PANTHER" id="PTHR20973:SF0">
    <property type="entry name" value="NON-STRUCTURAL MAINTENANCE OF CHROMOSOMES ELEMENT 1 HOMOLOG"/>
    <property type="match status" value="1"/>
</dbReference>
<comment type="subcellular location">
    <subcellularLocation>
        <location evidence="1">Nucleus</location>
    </subcellularLocation>
</comment>
<comment type="similarity">
    <text evidence="1">Belongs to the NSE1 family.</text>
</comment>
<keyword evidence="3" id="KW-1185">Reference proteome</keyword>
<dbReference type="GO" id="GO:0061630">
    <property type="term" value="F:ubiquitin protein ligase activity"/>
    <property type="evidence" value="ECO:0007669"/>
    <property type="project" value="UniProtKB-EC"/>
</dbReference>
<comment type="catalytic activity">
    <reaction evidence="1">
        <text>S-ubiquitinyl-[E2 ubiquitin-conjugating enzyme]-L-cysteine + [acceptor protein]-L-lysine = [E2 ubiquitin-conjugating enzyme]-L-cysteine + N(6)-ubiquitinyl-[acceptor protein]-L-lysine.</text>
        <dbReference type="EC" id="2.3.2.27"/>
    </reaction>
</comment>
<organism evidence="2 3">
    <name type="scientific">Malassezia cuniculi</name>
    <dbReference type="NCBI Taxonomy" id="948313"/>
    <lineage>
        <taxon>Eukaryota</taxon>
        <taxon>Fungi</taxon>
        <taxon>Dikarya</taxon>
        <taxon>Basidiomycota</taxon>
        <taxon>Ustilaginomycotina</taxon>
        <taxon>Malasseziomycetes</taxon>
        <taxon>Malasseziales</taxon>
        <taxon>Malasseziaceae</taxon>
        <taxon>Malassezia</taxon>
    </lineage>
</organism>
<reference evidence="2" key="1">
    <citation type="submission" date="2023-03" db="EMBL/GenBank/DDBJ databases">
        <title>Mating type loci evolution in Malassezia.</title>
        <authorList>
            <person name="Coelho M.A."/>
        </authorList>
    </citation>
    <scope>NUCLEOTIDE SEQUENCE</scope>
    <source>
        <strain evidence="2">CBS 11721</strain>
    </source>
</reference>
<dbReference type="PANTHER" id="PTHR20973">
    <property type="entry name" value="NON-SMC ELEMENT 1-RELATED"/>
    <property type="match status" value="1"/>
</dbReference>
<dbReference type="GO" id="GO:0030915">
    <property type="term" value="C:Smc5-Smc6 complex"/>
    <property type="evidence" value="ECO:0007669"/>
    <property type="project" value="UniProtKB-UniRule"/>
</dbReference>
<dbReference type="EC" id="2.3.2.27" evidence="1"/>
<keyword evidence="1" id="KW-0863">Zinc-finger</keyword>
<dbReference type="GO" id="GO:0000724">
    <property type="term" value="P:double-strand break repair via homologous recombination"/>
    <property type="evidence" value="ECO:0007669"/>
    <property type="project" value="TreeGrafter"/>
</dbReference>
<comment type="subunit">
    <text evidence="1">Component of the Smc5-Smc6 complex.</text>
</comment>
<dbReference type="EMBL" id="CP119879">
    <property type="protein sequence ID" value="WFD35390.1"/>
    <property type="molecule type" value="Genomic_DNA"/>
</dbReference>
<keyword evidence="1" id="KW-0808">Transferase</keyword>
<sequence>MPRTQRVRRQALVQVLLARRVVPLTDAETLWGTIASKVPDEPAETLADALTALNSDLTQIGLEARTVRDQASGDALVVLANTRGDAIAEGATAYTGAELAYVRALVDALGAPDAFSISTTDALSLSTTPPLSKRAASDLLRNLVQRGWIAERQGKYVLAPRALCELDAYLRSDENALECGSCYELVTIGERCTGEGCRGALHTVCSRDTCAACGQAWHGTPVGPS</sequence>
<dbReference type="InterPro" id="IPR011513">
    <property type="entry name" value="Nse1"/>
</dbReference>
<dbReference type="Gene3D" id="1.10.10.10">
    <property type="entry name" value="Winged helix-like DNA-binding domain superfamily/Winged helix DNA-binding domain"/>
    <property type="match status" value="1"/>
</dbReference>
<evidence type="ECO:0000256" key="1">
    <source>
        <dbReference type="RuleBase" id="RU368018"/>
    </source>
</evidence>
<keyword evidence="1" id="KW-0233">DNA recombination</keyword>
<dbReference type="GO" id="GO:0005634">
    <property type="term" value="C:nucleus"/>
    <property type="evidence" value="ECO:0007669"/>
    <property type="project" value="UniProtKB-SubCell"/>
</dbReference>
<accession>A0AAF0EUP9</accession>
<evidence type="ECO:0000313" key="2">
    <source>
        <dbReference type="EMBL" id="WFD35390.1"/>
    </source>
</evidence>
<comment type="function">
    <text evidence="1">Acts in a DNA repair pathway for removal of UV-induced DNA damage that is distinct from classical nucleotide excision repair and in repair of ionizing radiation damage. Functions in homologous recombination repair of DNA double strand breaks and in recovery of stalled replication forks.</text>
</comment>